<dbReference type="PANTHER" id="PTHR11733">
    <property type="entry name" value="ZINC METALLOPROTEASE FAMILY M13 NEPRILYSIN-RELATED"/>
    <property type="match status" value="1"/>
</dbReference>
<protein>
    <recommendedName>
        <fullName evidence="2">Peptidase M13 C-terminal domain-containing protein</fullName>
    </recommendedName>
</protein>
<organism evidence="3 4">
    <name type="scientific">Leptotrombidium deliense</name>
    <dbReference type="NCBI Taxonomy" id="299467"/>
    <lineage>
        <taxon>Eukaryota</taxon>
        <taxon>Metazoa</taxon>
        <taxon>Ecdysozoa</taxon>
        <taxon>Arthropoda</taxon>
        <taxon>Chelicerata</taxon>
        <taxon>Arachnida</taxon>
        <taxon>Acari</taxon>
        <taxon>Acariformes</taxon>
        <taxon>Trombidiformes</taxon>
        <taxon>Prostigmata</taxon>
        <taxon>Anystina</taxon>
        <taxon>Parasitengona</taxon>
        <taxon>Trombiculoidea</taxon>
        <taxon>Trombiculidae</taxon>
        <taxon>Leptotrombidium</taxon>
    </lineage>
</organism>
<comment type="caution">
    <text evidence="3">The sequence shown here is derived from an EMBL/GenBank/DDBJ whole genome shotgun (WGS) entry which is preliminary data.</text>
</comment>
<name>A0A443S923_9ACAR</name>
<sequence>INGLNTQGENIADNGGLHVAYKAYKNYVKKYGSKKNKILAGPMSKYSGDQLFFISFATLSDENYRTNYTLVLQRIELILSIFQIWCENNRKESIRETIQYGSHCPSRFRVIGTLQNLKEFADAFHCAVGSRMHPKHKCVLW</sequence>
<evidence type="ECO:0000313" key="3">
    <source>
        <dbReference type="EMBL" id="RWS23905.1"/>
    </source>
</evidence>
<dbReference type="SUPFAM" id="SSF55486">
    <property type="entry name" value="Metalloproteases ('zincins'), catalytic domain"/>
    <property type="match status" value="1"/>
</dbReference>
<dbReference type="InterPro" id="IPR018497">
    <property type="entry name" value="Peptidase_M13_C"/>
</dbReference>
<dbReference type="Proteomes" id="UP000288716">
    <property type="component" value="Unassembled WGS sequence"/>
</dbReference>
<accession>A0A443S923</accession>
<evidence type="ECO:0000259" key="2">
    <source>
        <dbReference type="Pfam" id="PF01431"/>
    </source>
</evidence>
<dbReference type="AlphaFoldDB" id="A0A443S923"/>
<comment type="similarity">
    <text evidence="1">Belongs to the peptidase M13 family.</text>
</comment>
<dbReference type="Pfam" id="PF01431">
    <property type="entry name" value="Peptidase_M13"/>
    <property type="match status" value="2"/>
</dbReference>
<feature type="domain" description="Peptidase M13 C-terminal" evidence="2">
    <location>
        <begin position="1"/>
        <end position="66"/>
    </location>
</feature>
<keyword evidence="4" id="KW-1185">Reference proteome</keyword>
<dbReference type="PROSITE" id="PS51885">
    <property type="entry name" value="NEPRILYSIN"/>
    <property type="match status" value="1"/>
</dbReference>
<evidence type="ECO:0000313" key="4">
    <source>
        <dbReference type="Proteomes" id="UP000288716"/>
    </source>
</evidence>
<evidence type="ECO:0000256" key="1">
    <source>
        <dbReference type="ARBA" id="ARBA00007357"/>
    </source>
</evidence>
<dbReference type="OrthoDB" id="6483425at2759"/>
<reference evidence="3 4" key="1">
    <citation type="journal article" date="2018" name="Gigascience">
        <title>Genomes of trombidid mites reveal novel predicted allergens and laterally-transferred genes associated with secondary metabolism.</title>
        <authorList>
            <person name="Dong X."/>
            <person name="Chaisiri K."/>
            <person name="Xia D."/>
            <person name="Armstrong S.D."/>
            <person name="Fang Y."/>
            <person name="Donnelly M.J."/>
            <person name="Kadowaki T."/>
            <person name="McGarry J.W."/>
            <person name="Darby A.C."/>
            <person name="Makepeace B.L."/>
        </authorList>
    </citation>
    <scope>NUCLEOTIDE SEQUENCE [LARGE SCALE GENOMIC DNA]</scope>
    <source>
        <strain evidence="3">UoL-UT</strain>
    </source>
</reference>
<dbReference type="GO" id="GO:0004222">
    <property type="term" value="F:metalloendopeptidase activity"/>
    <property type="evidence" value="ECO:0007669"/>
    <property type="project" value="InterPro"/>
</dbReference>
<dbReference type="VEuPathDB" id="VectorBase:LDEU008134"/>
<dbReference type="GO" id="GO:0005886">
    <property type="term" value="C:plasma membrane"/>
    <property type="evidence" value="ECO:0007669"/>
    <property type="project" value="TreeGrafter"/>
</dbReference>
<dbReference type="EMBL" id="NCKV01005694">
    <property type="protein sequence ID" value="RWS23905.1"/>
    <property type="molecule type" value="Genomic_DNA"/>
</dbReference>
<feature type="domain" description="Peptidase M13 C-terminal" evidence="2">
    <location>
        <begin position="83"/>
        <end position="138"/>
    </location>
</feature>
<dbReference type="GO" id="GO:0016485">
    <property type="term" value="P:protein processing"/>
    <property type="evidence" value="ECO:0007669"/>
    <property type="project" value="TreeGrafter"/>
</dbReference>
<dbReference type="InterPro" id="IPR000718">
    <property type="entry name" value="Peptidase_M13"/>
</dbReference>
<dbReference type="PANTHER" id="PTHR11733:SF167">
    <property type="entry name" value="FI17812P1-RELATED"/>
    <property type="match status" value="1"/>
</dbReference>
<dbReference type="InterPro" id="IPR024079">
    <property type="entry name" value="MetalloPept_cat_dom_sf"/>
</dbReference>
<feature type="non-terminal residue" evidence="3">
    <location>
        <position position="1"/>
    </location>
</feature>
<proteinExistence type="inferred from homology"/>
<gene>
    <name evidence="3" type="ORF">B4U80_08940</name>
</gene>
<dbReference type="Gene3D" id="3.40.390.10">
    <property type="entry name" value="Collagenase (Catalytic Domain)"/>
    <property type="match status" value="1"/>
</dbReference>